<evidence type="ECO:0000313" key="7">
    <source>
        <dbReference type="EMBL" id="KYH32803.1"/>
    </source>
</evidence>
<dbReference type="SUPFAM" id="SSF51735">
    <property type="entry name" value="NAD(P)-binding Rossmann-fold domains"/>
    <property type="match status" value="1"/>
</dbReference>
<evidence type="ECO:0000259" key="6">
    <source>
        <dbReference type="Pfam" id="PF01370"/>
    </source>
</evidence>
<dbReference type="PATRIC" id="fig|1122241.3.peg.1477"/>
<comment type="similarity">
    <text evidence="2">Belongs to the NAD(P)-dependent epimerase/dehydratase family.</text>
</comment>
<dbReference type="PANTHER" id="PTHR43725">
    <property type="entry name" value="UDP-GLUCOSE 4-EPIMERASE"/>
    <property type="match status" value="1"/>
</dbReference>
<feature type="domain" description="NAD-dependent epimerase/dehydratase" evidence="6">
    <location>
        <begin position="16"/>
        <end position="80"/>
    </location>
</feature>
<dbReference type="Gene3D" id="3.40.50.720">
    <property type="entry name" value="NAD(P)-binding Rossmann-like Domain"/>
    <property type="match status" value="1"/>
</dbReference>
<dbReference type="InterPro" id="IPR001509">
    <property type="entry name" value="Epimerase_deHydtase"/>
</dbReference>
<dbReference type="InterPro" id="IPR036291">
    <property type="entry name" value="NAD(P)-bd_dom_sf"/>
</dbReference>
<evidence type="ECO:0000313" key="8">
    <source>
        <dbReference type="Proteomes" id="UP000075670"/>
    </source>
</evidence>
<protein>
    <recommendedName>
        <fullName evidence="3">UDP-glucose 4-epimerase</fullName>
    </recommendedName>
    <alternativeName>
        <fullName evidence="5">Galactowaldenase</fullName>
    </alternativeName>
    <alternativeName>
        <fullName evidence="4">UDP-galactose 4-epimerase</fullName>
    </alternativeName>
</protein>
<dbReference type="EMBL" id="LTBC01000003">
    <property type="protein sequence ID" value="KYH32803.1"/>
    <property type="molecule type" value="Genomic_DNA"/>
</dbReference>
<evidence type="ECO:0000256" key="5">
    <source>
        <dbReference type="ARBA" id="ARBA00033067"/>
    </source>
</evidence>
<comment type="caution">
    <text evidence="7">The sequence shown here is derived from an EMBL/GenBank/DDBJ whole genome shotgun (WGS) entry which is preliminary data.</text>
</comment>
<evidence type="ECO:0000256" key="4">
    <source>
        <dbReference type="ARBA" id="ARBA00031367"/>
    </source>
</evidence>
<proteinExistence type="inferred from homology"/>
<keyword evidence="7" id="KW-0413">Isomerase</keyword>
<evidence type="ECO:0000256" key="3">
    <source>
        <dbReference type="ARBA" id="ARBA00018569"/>
    </source>
</evidence>
<comment type="pathway">
    <text evidence="1">Carbohydrate metabolism; galactose metabolism.</text>
</comment>
<dbReference type="GO" id="GO:0016853">
    <property type="term" value="F:isomerase activity"/>
    <property type="evidence" value="ECO:0007669"/>
    <property type="project" value="UniProtKB-KW"/>
</dbReference>
<accession>A0A151AZ20</accession>
<sequence length="153" mass="16814">MIPDAEKDTGPLLYATHLIILATRTAVGKRPYLSVFGTDYPTPDGTCIRDYIHVEDLAAAHVLALEALEQGSPTAAYNLGSGRGYSVLEVIKAPEKVTGKKVPYRVGPRRPGDPAVPVASAEKAMAELGWRPRYTELEDIIATAWHCYRRRPR</sequence>
<evidence type="ECO:0000256" key="1">
    <source>
        <dbReference type="ARBA" id="ARBA00004947"/>
    </source>
</evidence>
<dbReference type="AlphaFoldDB" id="A0A151AZ20"/>
<organism evidence="7 8">
    <name type="scientific">Moorella mulderi DSM 14980</name>
    <dbReference type="NCBI Taxonomy" id="1122241"/>
    <lineage>
        <taxon>Bacteria</taxon>
        <taxon>Bacillati</taxon>
        <taxon>Bacillota</taxon>
        <taxon>Clostridia</taxon>
        <taxon>Neomoorellales</taxon>
        <taxon>Neomoorellaceae</taxon>
        <taxon>Neomoorella</taxon>
    </lineage>
</organism>
<dbReference type="Proteomes" id="UP000075670">
    <property type="component" value="Unassembled WGS sequence"/>
</dbReference>
<dbReference type="RefSeq" id="WP_062283252.1">
    <property type="nucleotide sequence ID" value="NZ_LTBC01000003.1"/>
</dbReference>
<gene>
    <name evidence="7" type="primary">galE_5</name>
    <name evidence="7" type="ORF">MOMUL_14050</name>
</gene>
<dbReference type="Gene3D" id="3.90.25.10">
    <property type="entry name" value="UDP-galactose 4-epimerase, domain 1"/>
    <property type="match status" value="1"/>
</dbReference>
<dbReference type="OrthoDB" id="9779041at2"/>
<reference evidence="7 8" key="1">
    <citation type="submission" date="2016-02" db="EMBL/GenBank/DDBJ databases">
        <title>Genome sequence of Moorella mulderi DSM 14980.</title>
        <authorList>
            <person name="Poehlein A."/>
            <person name="Daniel R."/>
        </authorList>
    </citation>
    <scope>NUCLEOTIDE SEQUENCE [LARGE SCALE GENOMIC DNA]</scope>
    <source>
        <strain evidence="7 8">DSM 14980</strain>
    </source>
</reference>
<keyword evidence="8" id="KW-1185">Reference proteome</keyword>
<name>A0A151AZ20_9FIRM</name>
<dbReference type="Pfam" id="PF01370">
    <property type="entry name" value="Epimerase"/>
    <property type="match status" value="1"/>
</dbReference>
<evidence type="ECO:0000256" key="2">
    <source>
        <dbReference type="ARBA" id="ARBA00007637"/>
    </source>
</evidence>